<dbReference type="EMBL" id="CP012040">
    <property type="protein sequence ID" value="AKP53707.1"/>
    <property type="molecule type" value="Genomic_DNA"/>
</dbReference>
<evidence type="ECO:0000313" key="2">
    <source>
        <dbReference type="Proteomes" id="UP000036520"/>
    </source>
</evidence>
<keyword evidence="2" id="KW-1185">Reference proteome</keyword>
<dbReference type="SUPFAM" id="SSF47226">
    <property type="entry name" value="Histidine-containing phosphotransfer domain, HPT domain"/>
    <property type="match status" value="1"/>
</dbReference>
<dbReference type="AlphaFoldDB" id="A0A0H4PZ53"/>
<proteinExistence type="predicted"/>
<dbReference type="RefSeq" id="WP_048643781.1">
    <property type="nucleotide sequence ID" value="NZ_CAXBGM010000078.1"/>
</dbReference>
<dbReference type="KEGG" id="camu:CA2015_4363"/>
<gene>
    <name evidence="1" type="ORF">CA2015_4363</name>
</gene>
<organism evidence="1 2">
    <name type="scientific">Cyclobacterium amurskyense</name>
    <dbReference type="NCBI Taxonomy" id="320787"/>
    <lineage>
        <taxon>Bacteria</taxon>
        <taxon>Pseudomonadati</taxon>
        <taxon>Bacteroidota</taxon>
        <taxon>Cytophagia</taxon>
        <taxon>Cytophagales</taxon>
        <taxon>Cyclobacteriaceae</taxon>
        <taxon>Cyclobacterium</taxon>
    </lineage>
</organism>
<sequence>MYKQIKPDMIYHYFDQDIELIHEIIELVLELNVQDLKNLMPLYEEGQISIIKKKFHKSKPVFSLLGANNLNKSISALEYDINDQFLEKYPFLLKNLNELEEDLNSFLKRSHH</sequence>
<protein>
    <recommendedName>
        <fullName evidence="3">HPt domain-containing protein</fullName>
    </recommendedName>
</protein>
<dbReference type="STRING" id="320787.CA2015_4363"/>
<evidence type="ECO:0008006" key="3">
    <source>
        <dbReference type="Google" id="ProtNLM"/>
    </source>
</evidence>
<dbReference type="Gene3D" id="1.20.120.160">
    <property type="entry name" value="HPT domain"/>
    <property type="match status" value="1"/>
</dbReference>
<dbReference type="OrthoDB" id="982275at2"/>
<evidence type="ECO:0000313" key="1">
    <source>
        <dbReference type="EMBL" id="AKP53707.1"/>
    </source>
</evidence>
<name>A0A0H4PZ53_9BACT</name>
<dbReference type="GO" id="GO:0000160">
    <property type="term" value="P:phosphorelay signal transduction system"/>
    <property type="evidence" value="ECO:0007669"/>
    <property type="project" value="InterPro"/>
</dbReference>
<accession>A0A0H4PZ53</accession>
<dbReference type="Proteomes" id="UP000036520">
    <property type="component" value="Chromosome"/>
</dbReference>
<reference evidence="1 2" key="1">
    <citation type="submission" date="2015-07" db="EMBL/GenBank/DDBJ databases">
        <authorList>
            <person name="Kim K.M."/>
        </authorList>
    </citation>
    <scope>NUCLEOTIDE SEQUENCE [LARGE SCALE GENOMIC DNA]</scope>
    <source>
        <strain evidence="1 2">KCTC 12363</strain>
    </source>
</reference>
<dbReference type="InterPro" id="IPR036641">
    <property type="entry name" value="HPT_dom_sf"/>
</dbReference>